<evidence type="ECO:0000256" key="1">
    <source>
        <dbReference type="SAM" id="MobiDB-lite"/>
    </source>
</evidence>
<keyword evidence="2" id="KW-1133">Transmembrane helix</keyword>
<keyword evidence="4" id="KW-1185">Reference proteome</keyword>
<name>A0ABN7T141_OIKDI</name>
<dbReference type="EMBL" id="OU015566">
    <property type="protein sequence ID" value="CAG5108651.1"/>
    <property type="molecule type" value="Genomic_DNA"/>
</dbReference>
<gene>
    <name evidence="3" type="ORF">OKIOD_LOCUS12658</name>
</gene>
<organism evidence="3 4">
    <name type="scientific">Oikopleura dioica</name>
    <name type="common">Tunicate</name>
    <dbReference type="NCBI Taxonomy" id="34765"/>
    <lineage>
        <taxon>Eukaryota</taxon>
        <taxon>Metazoa</taxon>
        <taxon>Chordata</taxon>
        <taxon>Tunicata</taxon>
        <taxon>Appendicularia</taxon>
        <taxon>Copelata</taxon>
        <taxon>Oikopleuridae</taxon>
        <taxon>Oikopleura</taxon>
    </lineage>
</organism>
<protein>
    <submittedName>
        <fullName evidence="3">Oidioi.mRNA.OKI2018_I69.chr1.g3893.t1.cds</fullName>
    </submittedName>
</protein>
<evidence type="ECO:0000256" key="2">
    <source>
        <dbReference type="SAM" id="Phobius"/>
    </source>
</evidence>
<evidence type="ECO:0000313" key="4">
    <source>
        <dbReference type="Proteomes" id="UP001158576"/>
    </source>
</evidence>
<reference evidence="3 4" key="1">
    <citation type="submission" date="2021-04" db="EMBL/GenBank/DDBJ databases">
        <authorList>
            <person name="Bliznina A."/>
        </authorList>
    </citation>
    <scope>NUCLEOTIDE SEQUENCE [LARGE SCALE GENOMIC DNA]</scope>
</reference>
<keyword evidence="2" id="KW-0812">Transmembrane</keyword>
<feature type="compositionally biased region" description="Polar residues" evidence="1">
    <location>
        <begin position="66"/>
        <end position="79"/>
    </location>
</feature>
<sequence length="108" mass="11841">MIEEIVQIARERKDSEDLPAQENKFEALLAEKAAVVPDTNSLAINRKVAPAQEIEREQESTKKNTDNSAADKSSSSTGESENDAFKFYLAASFFGALALGTVLYLKTQ</sequence>
<dbReference type="Proteomes" id="UP001158576">
    <property type="component" value="Chromosome 1"/>
</dbReference>
<proteinExistence type="predicted"/>
<feature type="compositionally biased region" description="Basic and acidic residues" evidence="1">
    <location>
        <begin position="53"/>
        <end position="65"/>
    </location>
</feature>
<feature type="transmembrane region" description="Helical" evidence="2">
    <location>
        <begin position="87"/>
        <end position="105"/>
    </location>
</feature>
<keyword evidence="2" id="KW-0472">Membrane</keyword>
<feature type="region of interest" description="Disordered" evidence="1">
    <location>
        <begin position="46"/>
        <end position="81"/>
    </location>
</feature>
<evidence type="ECO:0000313" key="3">
    <source>
        <dbReference type="EMBL" id="CAG5108651.1"/>
    </source>
</evidence>
<accession>A0ABN7T141</accession>